<dbReference type="Proteomes" id="UP000281406">
    <property type="component" value="Unassembled WGS sequence"/>
</dbReference>
<feature type="compositionally biased region" description="Polar residues" evidence="1">
    <location>
        <begin position="211"/>
        <end position="224"/>
    </location>
</feature>
<feature type="compositionally biased region" description="Polar residues" evidence="1">
    <location>
        <begin position="156"/>
        <end position="180"/>
    </location>
</feature>
<sequence>MWQTQNHLTQSDGYRYQQRPNETIRSEDLSKRIKDEGILKKSGRKIHISCICREINPLHGAQRTCVLLSRSSISIIARRIAAHLRTFSPQCASHPPAPAHRPALRHTRAQPMTGAGLWMLLRPSSPRAGRERERERERERQSLQTRTAAQWRRSSDSSSHNAAPQRDNQTGNNMLESEQPVSDEEKLRCGLRSQKHLQDGENRQADDGAQSECSDQTDEMIQTESHWETEQ</sequence>
<gene>
    <name evidence="2" type="ORF">DPX16_4546</name>
</gene>
<proteinExistence type="predicted"/>
<evidence type="ECO:0000256" key="1">
    <source>
        <dbReference type="SAM" id="MobiDB-lite"/>
    </source>
</evidence>
<comment type="caution">
    <text evidence="2">The sequence shown here is derived from an EMBL/GenBank/DDBJ whole genome shotgun (WGS) entry which is preliminary data.</text>
</comment>
<evidence type="ECO:0000313" key="3">
    <source>
        <dbReference type="Proteomes" id="UP000281406"/>
    </source>
</evidence>
<feature type="region of interest" description="Disordered" evidence="1">
    <location>
        <begin position="115"/>
        <end position="231"/>
    </location>
</feature>
<dbReference type="AlphaFoldDB" id="A0A3N0YBX4"/>
<accession>A0A3N0YBX4</accession>
<dbReference type="EMBL" id="RJVU01047220">
    <property type="protein sequence ID" value="ROL43712.1"/>
    <property type="molecule type" value="Genomic_DNA"/>
</dbReference>
<feature type="compositionally biased region" description="Basic and acidic residues" evidence="1">
    <location>
        <begin position="128"/>
        <end position="141"/>
    </location>
</feature>
<feature type="region of interest" description="Disordered" evidence="1">
    <location>
        <begin position="1"/>
        <end position="23"/>
    </location>
</feature>
<organism evidence="2 3">
    <name type="scientific">Anabarilius grahami</name>
    <name type="common">Kanglang fish</name>
    <name type="synonym">Barilius grahami</name>
    <dbReference type="NCBI Taxonomy" id="495550"/>
    <lineage>
        <taxon>Eukaryota</taxon>
        <taxon>Metazoa</taxon>
        <taxon>Chordata</taxon>
        <taxon>Craniata</taxon>
        <taxon>Vertebrata</taxon>
        <taxon>Euteleostomi</taxon>
        <taxon>Actinopterygii</taxon>
        <taxon>Neopterygii</taxon>
        <taxon>Teleostei</taxon>
        <taxon>Ostariophysi</taxon>
        <taxon>Cypriniformes</taxon>
        <taxon>Xenocyprididae</taxon>
        <taxon>Xenocypridinae</taxon>
        <taxon>Xenocypridinae incertae sedis</taxon>
        <taxon>Anabarilius</taxon>
    </lineage>
</organism>
<protein>
    <submittedName>
        <fullName evidence="2">Uncharacterized protein</fullName>
    </submittedName>
</protein>
<reference evidence="2 3" key="1">
    <citation type="submission" date="2018-10" db="EMBL/GenBank/DDBJ databases">
        <title>Genome assembly for a Yunnan-Guizhou Plateau 3E fish, Anabarilius grahami (Regan), and its evolutionary and genetic applications.</title>
        <authorList>
            <person name="Jiang W."/>
        </authorList>
    </citation>
    <scope>NUCLEOTIDE SEQUENCE [LARGE SCALE GENOMIC DNA]</scope>
    <source>
        <strain evidence="2">AG-KIZ</strain>
        <tissue evidence="2">Muscle</tissue>
    </source>
</reference>
<evidence type="ECO:0000313" key="2">
    <source>
        <dbReference type="EMBL" id="ROL43712.1"/>
    </source>
</evidence>
<keyword evidence="3" id="KW-1185">Reference proteome</keyword>
<name>A0A3N0YBX4_ANAGA</name>
<feature type="compositionally biased region" description="Polar residues" evidence="1">
    <location>
        <begin position="1"/>
        <end position="21"/>
    </location>
</feature>
<feature type="compositionally biased region" description="Basic and acidic residues" evidence="1">
    <location>
        <begin position="196"/>
        <end position="206"/>
    </location>
</feature>